<organism evidence="12 13">
    <name type="scientific">Reticulibacter mediterranei</name>
    <dbReference type="NCBI Taxonomy" id="2778369"/>
    <lineage>
        <taxon>Bacteria</taxon>
        <taxon>Bacillati</taxon>
        <taxon>Chloroflexota</taxon>
        <taxon>Ktedonobacteria</taxon>
        <taxon>Ktedonobacterales</taxon>
        <taxon>Reticulibacteraceae</taxon>
        <taxon>Reticulibacter</taxon>
    </lineage>
</organism>
<dbReference type="InterPro" id="IPR027417">
    <property type="entry name" value="P-loop_NTPase"/>
</dbReference>
<dbReference type="Gene3D" id="3.40.50.300">
    <property type="entry name" value="P-loop containing nucleotide triphosphate hydrolases"/>
    <property type="match status" value="1"/>
</dbReference>
<comment type="subcellular location">
    <subcellularLocation>
        <location evidence="1">Cell membrane</location>
        <topology evidence="1">Multi-pass membrane protein</topology>
    </subcellularLocation>
</comment>
<dbReference type="RefSeq" id="WP_220210861.1">
    <property type="nucleotide sequence ID" value="NZ_BNJK01000002.1"/>
</dbReference>
<dbReference type="GO" id="GO:0016887">
    <property type="term" value="F:ATP hydrolysis activity"/>
    <property type="evidence" value="ECO:0007669"/>
    <property type="project" value="InterPro"/>
</dbReference>
<dbReference type="Gene3D" id="1.20.1560.10">
    <property type="entry name" value="ABC transporter type 1, transmembrane domain"/>
    <property type="match status" value="1"/>
</dbReference>
<evidence type="ECO:0000256" key="2">
    <source>
        <dbReference type="ARBA" id="ARBA00022448"/>
    </source>
</evidence>
<keyword evidence="6" id="KW-0067">ATP-binding</keyword>
<feature type="transmembrane region" description="Helical" evidence="9">
    <location>
        <begin position="15"/>
        <end position="36"/>
    </location>
</feature>
<evidence type="ECO:0000256" key="8">
    <source>
        <dbReference type="ARBA" id="ARBA00023136"/>
    </source>
</evidence>
<keyword evidence="5" id="KW-0547">Nucleotide-binding</keyword>
<dbReference type="PANTHER" id="PTHR24221">
    <property type="entry name" value="ATP-BINDING CASSETTE SUB-FAMILY B"/>
    <property type="match status" value="1"/>
</dbReference>
<evidence type="ECO:0000259" key="10">
    <source>
        <dbReference type="PROSITE" id="PS50893"/>
    </source>
</evidence>
<dbReference type="EMBL" id="BNJK01000002">
    <property type="protein sequence ID" value="GHP00331.1"/>
    <property type="molecule type" value="Genomic_DNA"/>
</dbReference>
<dbReference type="InterPro" id="IPR014223">
    <property type="entry name" value="ABC_CydC/D"/>
</dbReference>
<keyword evidence="3" id="KW-1003">Cell membrane</keyword>
<dbReference type="PROSITE" id="PS50893">
    <property type="entry name" value="ABC_TRANSPORTER_2"/>
    <property type="match status" value="1"/>
</dbReference>
<keyword evidence="8 9" id="KW-0472">Membrane</keyword>
<keyword evidence="7 9" id="KW-1133">Transmembrane helix</keyword>
<dbReference type="SUPFAM" id="SSF52540">
    <property type="entry name" value="P-loop containing nucleoside triphosphate hydrolases"/>
    <property type="match status" value="1"/>
</dbReference>
<dbReference type="SMART" id="SM00382">
    <property type="entry name" value="AAA"/>
    <property type="match status" value="1"/>
</dbReference>
<dbReference type="NCBIfam" id="TIGR02868">
    <property type="entry name" value="CydC"/>
    <property type="match status" value="1"/>
</dbReference>
<dbReference type="AlphaFoldDB" id="A0A8J3N983"/>
<evidence type="ECO:0000256" key="3">
    <source>
        <dbReference type="ARBA" id="ARBA00022475"/>
    </source>
</evidence>
<feature type="domain" description="ABC transporter" evidence="10">
    <location>
        <begin position="344"/>
        <end position="579"/>
    </location>
</feature>
<sequence>MEAPFWRLLTLARPIVGWLLLAVLLGVATVASGIGLMATSAYLISEAALHPSIAALEVAIVGVRFFGIARGLLRYVERLITHEATFRLLARLRVWLYAALEPLAPARLLEYVHQGEASHSSGDLLSRIVSDIEMLQNFYVRVLAPPCVAALIAVGMWLFFGAFDPRMALAFVGCFLLSAIGIPLVTYLLSRRAGQQLVEARAALHVRLVDHVQGLADVLAFGQEERARKELDVLDKKYNKAQSSLDQIGGMQEALSMICMQMTALLMLLLGIQCVRTGQFNGVFLALLVLAALSSFEAILPLPAAFQQVSSSMAAAHRLFALIDAKPALQQSQQPAPLPQNYELRIEHLRFRYTSDEADVLHDVSFSVPEGCCVALIGASGIGKSTIVHLLQRFWDYHEGHILLGERELRDYDQDEVRRLISVVSQDTHLFHTTIRANLLLAREDVSEEEMIRATQRAHIHEFILSLPRGYDTEVGEQGVRLSGGERQRLAIARALLKNAPILLLDEPTANLDAVTAQDIRQMLRELICRRTTLLITHQFADIEIADEVVVLQQSEYGCMSALKSLSEMGGEIANEAISVTGSW</sequence>
<keyword evidence="4 9" id="KW-0812">Transmembrane</keyword>
<feature type="transmembrane region" description="Helical" evidence="9">
    <location>
        <begin position="138"/>
        <end position="160"/>
    </location>
</feature>
<dbReference type="Pfam" id="PF00005">
    <property type="entry name" value="ABC_tran"/>
    <property type="match status" value="1"/>
</dbReference>
<evidence type="ECO:0000256" key="4">
    <source>
        <dbReference type="ARBA" id="ARBA00022692"/>
    </source>
</evidence>
<comment type="caution">
    <text evidence="12">The sequence shown here is derived from an EMBL/GenBank/DDBJ whole genome shotgun (WGS) entry which is preliminary data.</text>
</comment>
<dbReference type="InterPro" id="IPR017871">
    <property type="entry name" value="ABC_transporter-like_CS"/>
</dbReference>
<dbReference type="InterPro" id="IPR039421">
    <property type="entry name" value="Type_1_exporter"/>
</dbReference>
<keyword evidence="13" id="KW-1185">Reference proteome</keyword>
<dbReference type="GO" id="GO:0034775">
    <property type="term" value="P:glutathione transmembrane transport"/>
    <property type="evidence" value="ECO:0007669"/>
    <property type="project" value="InterPro"/>
</dbReference>
<evidence type="ECO:0000259" key="11">
    <source>
        <dbReference type="PROSITE" id="PS50929"/>
    </source>
</evidence>
<dbReference type="InterPro" id="IPR003593">
    <property type="entry name" value="AAA+_ATPase"/>
</dbReference>
<feature type="transmembrane region" description="Helical" evidence="9">
    <location>
        <begin position="167"/>
        <end position="189"/>
    </location>
</feature>
<dbReference type="Proteomes" id="UP000597444">
    <property type="component" value="Unassembled WGS sequence"/>
</dbReference>
<dbReference type="PANTHER" id="PTHR24221:SF653">
    <property type="entry name" value="TRANSPORT ATP-BINDING PROTEIN CYDC"/>
    <property type="match status" value="1"/>
</dbReference>
<evidence type="ECO:0000256" key="5">
    <source>
        <dbReference type="ARBA" id="ARBA00022741"/>
    </source>
</evidence>
<accession>A0A8J3N983</accession>
<proteinExistence type="predicted"/>
<dbReference type="InterPro" id="IPR011527">
    <property type="entry name" value="ABC1_TM_dom"/>
</dbReference>
<dbReference type="FunFam" id="3.40.50.300:FF:000221">
    <property type="entry name" value="Multidrug ABC transporter ATP-binding protein"/>
    <property type="match status" value="1"/>
</dbReference>
<evidence type="ECO:0000256" key="1">
    <source>
        <dbReference type="ARBA" id="ARBA00004651"/>
    </source>
</evidence>
<dbReference type="Pfam" id="PF00664">
    <property type="entry name" value="ABC_membrane"/>
    <property type="match status" value="1"/>
</dbReference>
<dbReference type="InterPro" id="IPR036640">
    <property type="entry name" value="ABC1_TM_sf"/>
</dbReference>
<gene>
    <name evidence="12" type="ORF">KSF_103780</name>
</gene>
<dbReference type="GO" id="GO:0005524">
    <property type="term" value="F:ATP binding"/>
    <property type="evidence" value="ECO:0007669"/>
    <property type="project" value="UniProtKB-KW"/>
</dbReference>
<evidence type="ECO:0000313" key="13">
    <source>
        <dbReference type="Proteomes" id="UP000597444"/>
    </source>
</evidence>
<feature type="domain" description="ABC transmembrane type-1" evidence="11">
    <location>
        <begin position="20"/>
        <end position="311"/>
    </location>
</feature>
<evidence type="ECO:0000313" key="12">
    <source>
        <dbReference type="EMBL" id="GHP00331.1"/>
    </source>
</evidence>
<feature type="transmembrane region" description="Helical" evidence="9">
    <location>
        <begin position="284"/>
        <end position="306"/>
    </location>
</feature>
<dbReference type="CDD" id="cd18585">
    <property type="entry name" value="ABC_6TM_CydC"/>
    <property type="match status" value="1"/>
</dbReference>
<keyword evidence="2" id="KW-0813">Transport</keyword>
<dbReference type="PROSITE" id="PS00211">
    <property type="entry name" value="ABC_TRANSPORTER_1"/>
    <property type="match status" value="1"/>
</dbReference>
<evidence type="ECO:0000256" key="7">
    <source>
        <dbReference type="ARBA" id="ARBA00022989"/>
    </source>
</evidence>
<dbReference type="GO" id="GO:0034040">
    <property type="term" value="F:ATPase-coupled lipid transmembrane transporter activity"/>
    <property type="evidence" value="ECO:0007669"/>
    <property type="project" value="TreeGrafter"/>
</dbReference>
<protein>
    <submittedName>
        <fullName evidence="12">Thiol reductant ABC exporter subunit CydC</fullName>
    </submittedName>
</protein>
<evidence type="ECO:0000256" key="9">
    <source>
        <dbReference type="SAM" id="Phobius"/>
    </source>
</evidence>
<dbReference type="PROSITE" id="PS50929">
    <property type="entry name" value="ABC_TM1F"/>
    <property type="match status" value="1"/>
</dbReference>
<dbReference type="SUPFAM" id="SSF90123">
    <property type="entry name" value="ABC transporter transmembrane region"/>
    <property type="match status" value="1"/>
</dbReference>
<name>A0A8J3N983_9CHLR</name>
<dbReference type="GO" id="GO:0140359">
    <property type="term" value="F:ABC-type transporter activity"/>
    <property type="evidence" value="ECO:0007669"/>
    <property type="project" value="InterPro"/>
</dbReference>
<dbReference type="InterPro" id="IPR003439">
    <property type="entry name" value="ABC_transporter-like_ATP-bd"/>
</dbReference>
<reference evidence="12" key="1">
    <citation type="submission" date="2020-10" db="EMBL/GenBank/DDBJ databases">
        <title>Taxonomic study of unclassified bacteria belonging to the class Ktedonobacteria.</title>
        <authorList>
            <person name="Yabe S."/>
            <person name="Wang C.M."/>
            <person name="Zheng Y."/>
            <person name="Sakai Y."/>
            <person name="Cavaletti L."/>
            <person name="Monciardini P."/>
            <person name="Donadio S."/>
        </authorList>
    </citation>
    <scope>NUCLEOTIDE SEQUENCE</scope>
    <source>
        <strain evidence="12">ID150040</strain>
    </source>
</reference>
<dbReference type="GO" id="GO:0045454">
    <property type="term" value="P:cell redox homeostasis"/>
    <property type="evidence" value="ECO:0007669"/>
    <property type="project" value="InterPro"/>
</dbReference>
<evidence type="ECO:0000256" key="6">
    <source>
        <dbReference type="ARBA" id="ARBA00022840"/>
    </source>
</evidence>
<dbReference type="GO" id="GO:0005886">
    <property type="term" value="C:plasma membrane"/>
    <property type="evidence" value="ECO:0007669"/>
    <property type="project" value="UniProtKB-SubCell"/>
</dbReference>